<keyword evidence="3" id="KW-0804">Transcription</keyword>
<dbReference type="PANTHER" id="PTHR44688">
    <property type="entry name" value="DNA-BINDING TRANSCRIPTIONAL ACTIVATOR DEVR_DOSR"/>
    <property type="match status" value="1"/>
</dbReference>
<accession>A0A4Y8U029</accession>
<dbReference type="PROSITE" id="PS50043">
    <property type="entry name" value="HTH_LUXR_2"/>
    <property type="match status" value="1"/>
</dbReference>
<evidence type="ECO:0000256" key="2">
    <source>
        <dbReference type="ARBA" id="ARBA00023125"/>
    </source>
</evidence>
<dbReference type="PRINTS" id="PR00038">
    <property type="entry name" value="HTHLUXR"/>
</dbReference>
<keyword evidence="1" id="KW-0805">Transcription regulation</keyword>
<evidence type="ECO:0000256" key="3">
    <source>
        <dbReference type="ARBA" id="ARBA00023163"/>
    </source>
</evidence>
<dbReference type="AlphaFoldDB" id="A0A4Y8U029"/>
<reference evidence="6 7" key="1">
    <citation type="submission" date="2019-03" db="EMBL/GenBank/DDBJ databases">
        <title>Glutamicibacter sp. LJH19 genome.</title>
        <authorList>
            <person name="Sinai Borker S."/>
            <person name="Kumar R."/>
        </authorList>
    </citation>
    <scope>NUCLEOTIDE SEQUENCE [LARGE SCALE GENOMIC DNA]</scope>
    <source>
        <strain evidence="6 7">LJH19</strain>
    </source>
</reference>
<dbReference type="CDD" id="cd06170">
    <property type="entry name" value="LuxR_C_like"/>
    <property type="match status" value="1"/>
</dbReference>
<dbReference type="EMBL" id="SPDS01000001">
    <property type="protein sequence ID" value="TFH57478.1"/>
    <property type="molecule type" value="Genomic_DNA"/>
</dbReference>
<dbReference type="GO" id="GO:0006355">
    <property type="term" value="P:regulation of DNA-templated transcription"/>
    <property type="evidence" value="ECO:0007669"/>
    <property type="project" value="InterPro"/>
</dbReference>
<feature type="region of interest" description="Disordered" evidence="4">
    <location>
        <begin position="776"/>
        <end position="795"/>
    </location>
</feature>
<dbReference type="SUPFAM" id="SSF46894">
    <property type="entry name" value="C-terminal effector domain of the bipartite response regulators"/>
    <property type="match status" value="1"/>
</dbReference>
<sequence>MEYSRILSLAGTRNAQAQRGDSKTTSKLSRISQGILGRVLNDPHCAGAVVSGPVGSGRRAQLETDLGQMAEPPKLIRLNGSNFGTKVPFGVLSFLLAQVDVAGASSRHELIHQLGRVLCTDQRPSMVVLGRPELIDEQSSSLLAQLATMGKIKLFVICEHVQDLPGDLFALYRSGRLAHQRVERMGSMETHAFVQQELEGRVSAYASATLCYLAGGNRSLMLKLIHSWREDGHLLQHNGTWALRINALDSGPAMHALHVSLTHGLDDGERELLGALALGGPVELNRIRRSGLTCELDGLLNRGQAKYLPGAAYKVGISNPLLSLLVRAESSNQAHPHGVELLAKLHKDPLAARILAQLKSLNDLGDYESQLRVAEDFQQQGYHAERWPTDPRTRVGIVEMHVRALAMLGQSSHGLEAIDLARAGLAQAIRESGPRESLDIAFQELELLSTFATLFSTEMTKETSIAGSSESLLSSTGWMSESLHLRSLSLQAASWAAQSRQADAMKLVRYVDGELRNIRFNGPTVSNFHSKDAADIEFQLLQAELLSGVWNAASARAQRLAEGQYISPLLISYGDIMRGILLGLGNDYDAALRLLEPNLHQMQVAGDRGTEALIGSVIAYALACSGRRVEASALVCPEYGTPGAMQMPLSFYSWAAEVFSCLALAELGSPQAARLRLATFAQRASGGQHTLLEALTLGFAARLGDQLVLPQLRSAARRCEGLVGQNLEALADAASAKDSPRLAAALDGMVEAGHLLMSVPSNNEFVASMEARDQRKLSRAVNGRKRASAPQNQQHDELQFEAIEQQPGWMRELTKREAQIAKMAITGKTNSEIAKFNGVSIRTVEGHLYQVYSKLQVRNRQELTALDRTSRRTAGLR</sequence>
<dbReference type="InterPro" id="IPR036388">
    <property type="entry name" value="WH-like_DNA-bd_sf"/>
</dbReference>
<dbReference type="InterPro" id="IPR000792">
    <property type="entry name" value="Tscrpt_reg_LuxR_C"/>
</dbReference>
<dbReference type="Gene3D" id="1.10.10.10">
    <property type="entry name" value="Winged helix-like DNA-binding domain superfamily/Winged helix DNA-binding domain"/>
    <property type="match status" value="1"/>
</dbReference>
<dbReference type="GO" id="GO:0003677">
    <property type="term" value="F:DNA binding"/>
    <property type="evidence" value="ECO:0007669"/>
    <property type="project" value="UniProtKB-KW"/>
</dbReference>
<dbReference type="InterPro" id="IPR016032">
    <property type="entry name" value="Sig_transdc_resp-reg_C-effctor"/>
</dbReference>
<evidence type="ECO:0000313" key="6">
    <source>
        <dbReference type="EMBL" id="TFH57478.1"/>
    </source>
</evidence>
<keyword evidence="2" id="KW-0238">DNA-binding</keyword>
<evidence type="ECO:0000256" key="4">
    <source>
        <dbReference type="SAM" id="MobiDB-lite"/>
    </source>
</evidence>
<gene>
    <name evidence="6" type="ORF">EXY26_11020</name>
</gene>
<name>A0A4Y8U029_9MICC</name>
<evidence type="ECO:0000256" key="1">
    <source>
        <dbReference type="ARBA" id="ARBA00023015"/>
    </source>
</evidence>
<dbReference type="Proteomes" id="UP000297638">
    <property type="component" value="Unassembled WGS sequence"/>
</dbReference>
<feature type="domain" description="HTH luxR-type" evidence="5">
    <location>
        <begin position="811"/>
        <end position="871"/>
    </location>
</feature>
<dbReference type="SMART" id="SM00421">
    <property type="entry name" value="HTH_LUXR"/>
    <property type="match status" value="1"/>
</dbReference>
<dbReference type="RefSeq" id="WP_134780396.1">
    <property type="nucleotide sequence ID" value="NZ_SPDS01000001.1"/>
</dbReference>
<organism evidence="6 7">
    <name type="scientific">Glutamicibacter arilaitensis</name>
    <dbReference type="NCBI Taxonomy" id="256701"/>
    <lineage>
        <taxon>Bacteria</taxon>
        <taxon>Bacillati</taxon>
        <taxon>Actinomycetota</taxon>
        <taxon>Actinomycetes</taxon>
        <taxon>Micrococcales</taxon>
        <taxon>Micrococcaceae</taxon>
        <taxon>Glutamicibacter</taxon>
    </lineage>
</organism>
<proteinExistence type="predicted"/>
<evidence type="ECO:0000313" key="7">
    <source>
        <dbReference type="Proteomes" id="UP000297638"/>
    </source>
</evidence>
<dbReference type="PANTHER" id="PTHR44688:SF16">
    <property type="entry name" value="DNA-BINDING TRANSCRIPTIONAL ACTIVATOR DEVR_DOSR"/>
    <property type="match status" value="1"/>
</dbReference>
<protein>
    <submittedName>
        <fullName evidence="6">LuxR family transcriptional regulator</fullName>
    </submittedName>
</protein>
<comment type="caution">
    <text evidence="6">The sequence shown here is derived from an EMBL/GenBank/DDBJ whole genome shotgun (WGS) entry which is preliminary data.</text>
</comment>
<evidence type="ECO:0000259" key="5">
    <source>
        <dbReference type="PROSITE" id="PS50043"/>
    </source>
</evidence>
<dbReference type="Pfam" id="PF00196">
    <property type="entry name" value="GerE"/>
    <property type="match status" value="1"/>
</dbReference>